<proteinExistence type="predicted"/>
<dbReference type="EMBL" id="MTYJ01000114">
    <property type="protein sequence ID" value="OQV13917.1"/>
    <property type="molecule type" value="Genomic_DNA"/>
</dbReference>
<gene>
    <name evidence="1" type="ORF">BV898_11911</name>
</gene>
<protein>
    <submittedName>
        <fullName evidence="1">Uncharacterized protein</fullName>
    </submittedName>
</protein>
<organism evidence="1 2">
    <name type="scientific">Hypsibius exemplaris</name>
    <name type="common">Freshwater tardigrade</name>
    <dbReference type="NCBI Taxonomy" id="2072580"/>
    <lineage>
        <taxon>Eukaryota</taxon>
        <taxon>Metazoa</taxon>
        <taxon>Ecdysozoa</taxon>
        <taxon>Tardigrada</taxon>
        <taxon>Eutardigrada</taxon>
        <taxon>Parachela</taxon>
        <taxon>Hypsibioidea</taxon>
        <taxon>Hypsibiidae</taxon>
        <taxon>Hypsibius</taxon>
    </lineage>
</organism>
<comment type="caution">
    <text evidence="1">The sequence shown here is derived from an EMBL/GenBank/DDBJ whole genome shotgun (WGS) entry which is preliminary data.</text>
</comment>
<name>A0A1W0WFG1_HYPEX</name>
<evidence type="ECO:0000313" key="1">
    <source>
        <dbReference type="EMBL" id="OQV13917.1"/>
    </source>
</evidence>
<evidence type="ECO:0000313" key="2">
    <source>
        <dbReference type="Proteomes" id="UP000192578"/>
    </source>
</evidence>
<accession>A0A1W0WFG1</accession>
<sequence>MSAIAVKTACSAERRLSTDGRKCCANNTSSKPAQRIFPQQRTTIDQLHYPEYLHKMDKLVGQFRAEIQSACSDSTLMEFTVESCHKTSSSFGIDYLFKLRTGDRTCLIVRIFRDCHGRSKLLAVMD</sequence>
<reference evidence="2" key="1">
    <citation type="submission" date="2017-01" db="EMBL/GenBank/DDBJ databases">
        <title>Comparative genomics of anhydrobiosis in the tardigrade Hypsibius dujardini.</title>
        <authorList>
            <person name="Yoshida Y."/>
            <person name="Koutsovoulos G."/>
            <person name="Laetsch D."/>
            <person name="Stevens L."/>
            <person name="Kumar S."/>
            <person name="Horikawa D."/>
            <person name="Ishino K."/>
            <person name="Komine S."/>
            <person name="Tomita M."/>
            <person name="Blaxter M."/>
            <person name="Arakawa K."/>
        </authorList>
    </citation>
    <scope>NUCLEOTIDE SEQUENCE [LARGE SCALE GENOMIC DNA]</scope>
    <source>
        <strain evidence="2">Z151</strain>
    </source>
</reference>
<keyword evidence="2" id="KW-1185">Reference proteome</keyword>
<dbReference type="AlphaFoldDB" id="A0A1W0WFG1"/>
<dbReference type="Proteomes" id="UP000192578">
    <property type="component" value="Unassembled WGS sequence"/>
</dbReference>